<accession>A0A1M5U6Y9</accession>
<protein>
    <submittedName>
        <fullName evidence="3">Uncharacterized protein</fullName>
    </submittedName>
</protein>
<gene>
    <name evidence="2" type="ORF">BC624_11622</name>
    <name evidence="3" type="ORF">SAMN05443373_11822</name>
</gene>
<evidence type="ECO:0000313" key="5">
    <source>
        <dbReference type="Proteomes" id="UP000237771"/>
    </source>
</evidence>
<keyword evidence="5" id="KW-1185">Reference proteome</keyword>
<reference evidence="3" key="1">
    <citation type="submission" date="2016-11" db="EMBL/GenBank/DDBJ databases">
        <authorList>
            <person name="Jaros S."/>
            <person name="Januszkiewicz K."/>
            <person name="Wedrychowicz H."/>
        </authorList>
    </citation>
    <scope>NUCLEOTIDE SEQUENCE [LARGE SCALE GENOMIC DNA]</scope>
    <source>
        <strain evidence="3">DSM 19729</strain>
    </source>
</reference>
<dbReference type="STRING" id="280093.SAMN05443373_11822"/>
<evidence type="ECO:0000313" key="2">
    <source>
        <dbReference type="EMBL" id="PRZ19574.1"/>
    </source>
</evidence>
<dbReference type="RefSeq" id="WP_072946137.1">
    <property type="nucleotide sequence ID" value="NZ_FQWO01000018.1"/>
</dbReference>
<name>A0A1M5U6Y9_9FLAO</name>
<dbReference type="Proteomes" id="UP000184384">
    <property type="component" value="Unassembled WGS sequence"/>
</dbReference>
<dbReference type="Proteomes" id="UP000237771">
    <property type="component" value="Unassembled WGS sequence"/>
</dbReference>
<proteinExistence type="predicted"/>
<reference evidence="4" key="2">
    <citation type="submission" date="2016-11" db="EMBL/GenBank/DDBJ databases">
        <authorList>
            <person name="Varghese N."/>
            <person name="Submissions S."/>
        </authorList>
    </citation>
    <scope>NUCLEOTIDE SEQUENCE [LARGE SCALE GENOMIC DNA]</scope>
    <source>
        <strain evidence="4">DSM 19729</strain>
    </source>
</reference>
<keyword evidence="1" id="KW-0175">Coiled coil</keyword>
<dbReference type="EMBL" id="FQWO01000018">
    <property type="protein sequence ID" value="SHH58651.1"/>
    <property type="molecule type" value="Genomic_DNA"/>
</dbReference>
<evidence type="ECO:0000313" key="4">
    <source>
        <dbReference type="Proteomes" id="UP000184384"/>
    </source>
</evidence>
<evidence type="ECO:0000256" key="1">
    <source>
        <dbReference type="SAM" id="Coils"/>
    </source>
</evidence>
<feature type="coiled-coil region" evidence="1">
    <location>
        <begin position="280"/>
        <end position="307"/>
    </location>
</feature>
<evidence type="ECO:0000313" key="3">
    <source>
        <dbReference type="EMBL" id="SHH58651.1"/>
    </source>
</evidence>
<dbReference type="OrthoDB" id="2328079at2"/>
<reference evidence="2 5" key="3">
    <citation type="submission" date="2018-03" db="EMBL/GenBank/DDBJ databases">
        <title>Genomic Encyclopedia of Archaeal and Bacterial Type Strains, Phase II (KMG-II): from individual species to whole genera.</title>
        <authorList>
            <person name="Goeker M."/>
        </authorList>
    </citation>
    <scope>NUCLEOTIDE SEQUENCE [LARGE SCALE GENOMIC DNA]</scope>
    <source>
        <strain evidence="2 5">DSM 17797</strain>
    </source>
</reference>
<organism evidence="3 4">
    <name type="scientific">Flavobacterium granuli</name>
    <dbReference type="NCBI Taxonomy" id="280093"/>
    <lineage>
        <taxon>Bacteria</taxon>
        <taxon>Pseudomonadati</taxon>
        <taxon>Bacteroidota</taxon>
        <taxon>Flavobacteriia</taxon>
        <taxon>Flavobacteriales</taxon>
        <taxon>Flavobacteriaceae</taxon>
        <taxon>Flavobacterium</taxon>
    </lineage>
</organism>
<sequence>MNFDNLLTEFESFESEKNYWFLRTMKGKFFSGFVDGGYIGINWNYVTAEQLRNGNERMIKDIIEANERDSKGNLYDSRTTKGKSKITSIYNKIIRFKELKNGDIVVIPSNGSKYLAFGIITDNEIYNNFDDDRCDFHKRRKVHWIKTVSLENLDSIWYKIIFSMHAISQLNSYASHIDKIISSVFVKGDRAHLVLEVKKEGDINYDSMNAVLINIRSFTELINSQFNLGENLTNNSVKLNVQSPGTIELLYQHGRSLLLASILLSVPIVTSCSHGNASEISTSAQKLDEKNANLARLNDAIDKDDKLDAQQKQGVKDFVNINYDQLAEAKQSMHEIDSIINNDN</sequence>
<dbReference type="AlphaFoldDB" id="A0A1M5U6Y9"/>
<dbReference type="EMBL" id="PVUB01000016">
    <property type="protein sequence ID" value="PRZ19574.1"/>
    <property type="molecule type" value="Genomic_DNA"/>
</dbReference>